<accession>L0H2R9</accession>
<feature type="region of interest" description="Disordered" evidence="1">
    <location>
        <begin position="126"/>
        <end position="165"/>
    </location>
</feature>
<name>L0H2R9_9GAMM</name>
<dbReference type="KEGG" id="tmb:Thimo_3708"/>
<protein>
    <submittedName>
        <fullName evidence="2">Uncharacterized protein</fullName>
    </submittedName>
</protein>
<evidence type="ECO:0000313" key="2">
    <source>
        <dbReference type="EMBL" id="AGA92362.1"/>
    </source>
</evidence>
<sequence length="258" mass="28462">MQTACLYCGTTGFDQTRNEVLKISILADDGTVLPESLIGPIRRMSCPKAQSIQGIAPRGRGGNTNFRGATPTHRRDSLWAQLVTCNTLFDRHFLGTALDSTAAIRCAMHTDSEAFGAWSDWQGSGHCPTSSHSPRTAYPTSTPSQQCQLDRSHTPHFRDTETSHPLAPPRLYLRGAMALVSRSRFCPTNPTHSRPLVSADRPWKATHQAPPDHNDGLSSILPIYTLAHHIHTHSPSLNRPYPLPFSHQRICPFSTVVL</sequence>
<geneLocation type="plasmid" evidence="2 3">
    <name>pTHIMO01</name>
</geneLocation>
<proteinExistence type="predicted"/>
<dbReference type="Proteomes" id="UP000010816">
    <property type="component" value="Plasmid pTHIMO01"/>
</dbReference>
<gene>
    <name evidence="2" type="ORF">Thimo_3708</name>
</gene>
<dbReference type="EMBL" id="CP003052">
    <property type="protein sequence ID" value="AGA92362.1"/>
    <property type="molecule type" value="Genomic_DNA"/>
</dbReference>
<keyword evidence="2" id="KW-0614">Plasmid</keyword>
<dbReference type="AlphaFoldDB" id="L0H2R9"/>
<keyword evidence="3" id="KW-1185">Reference proteome</keyword>
<feature type="compositionally biased region" description="Basic and acidic residues" evidence="1">
    <location>
        <begin position="150"/>
        <end position="162"/>
    </location>
</feature>
<reference evidence="2 3" key="1">
    <citation type="submission" date="2011-09" db="EMBL/GenBank/DDBJ databases">
        <title>Complete sequence of plasmid of Thioflavicoccus mobilis 8321.</title>
        <authorList>
            <consortium name="US DOE Joint Genome Institute"/>
            <person name="Lucas S."/>
            <person name="Han J."/>
            <person name="Lapidus A."/>
            <person name="Cheng J.-F."/>
            <person name="Goodwin L."/>
            <person name="Pitluck S."/>
            <person name="Peters L."/>
            <person name="Ovchinnikova G."/>
            <person name="Lu M."/>
            <person name="Detter J.C."/>
            <person name="Han C."/>
            <person name="Tapia R."/>
            <person name="Land M."/>
            <person name="Hauser L."/>
            <person name="Kyrpides N."/>
            <person name="Ivanova N."/>
            <person name="Pagani I."/>
            <person name="Vogl K."/>
            <person name="Liu Z."/>
            <person name="Imhoff J."/>
            <person name="Thiel V."/>
            <person name="Frigaard N.-U."/>
            <person name="Bryant D."/>
            <person name="Woyke T."/>
        </authorList>
    </citation>
    <scope>NUCLEOTIDE SEQUENCE [LARGE SCALE GENOMIC DNA]</scope>
    <source>
        <strain evidence="2 3">8321</strain>
        <plasmid evidence="3">Plasmid pTHIMO01</plasmid>
    </source>
</reference>
<dbReference type="HOGENOM" id="CLU_1077429_0_0_6"/>
<evidence type="ECO:0000313" key="3">
    <source>
        <dbReference type="Proteomes" id="UP000010816"/>
    </source>
</evidence>
<organism evidence="2 3">
    <name type="scientific">Thioflavicoccus mobilis 8321</name>
    <dbReference type="NCBI Taxonomy" id="765912"/>
    <lineage>
        <taxon>Bacteria</taxon>
        <taxon>Pseudomonadati</taxon>
        <taxon>Pseudomonadota</taxon>
        <taxon>Gammaproteobacteria</taxon>
        <taxon>Chromatiales</taxon>
        <taxon>Chromatiaceae</taxon>
        <taxon>Thioflavicoccus</taxon>
    </lineage>
</organism>
<feature type="compositionally biased region" description="Polar residues" evidence="1">
    <location>
        <begin position="127"/>
        <end position="149"/>
    </location>
</feature>
<evidence type="ECO:0000256" key="1">
    <source>
        <dbReference type="SAM" id="MobiDB-lite"/>
    </source>
</evidence>